<feature type="domain" description="Histidine kinase" evidence="11">
    <location>
        <begin position="183"/>
        <end position="407"/>
    </location>
</feature>
<evidence type="ECO:0000256" key="9">
    <source>
        <dbReference type="PROSITE-ProRule" id="PRU00169"/>
    </source>
</evidence>
<evidence type="ECO:0000256" key="1">
    <source>
        <dbReference type="ARBA" id="ARBA00000085"/>
    </source>
</evidence>
<accession>A0A928VJM8</accession>
<evidence type="ECO:0000256" key="2">
    <source>
        <dbReference type="ARBA" id="ARBA00012438"/>
    </source>
</evidence>
<dbReference type="InterPro" id="IPR036890">
    <property type="entry name" value="HATPase_C_sf"/>
</dbReference>
<dbReference type="InterPro" id="IPR005467">
    <property type="entry name" value="His_kinase_dom"/>
</dbReference>
<dbReference type="Gene3D" id="1.10.287.130">
    <property type="match status" value="1"/>
</dbReference>
<dbReference type="AlphaFoldDB" id="A0A928VJM8"/>
<keyword evidence="8" id="KW-0902">Two-component regulatory system</keyword>
<dbReference type="SMART" id="SM00388">
    <property type="entry name" value="HisKA"/>
    <property type="match status" value="1"/>
</dbReference>
<dbReference type="Gene3D" id="3.30.565.10">
    <property type="entry name" value="Histidine kinase-like ATPase, C-terminal domain"/>
    <property type="match status" value="1"/>
</dbReference>
<sequence>MRILLVEDNLAEGRFMREILQEKLARRLILRHVQRLAEAFGTLADQTFDVVLLDLTLPDSQGLASVDRLLADYPQLPIVVLTNMNDDALAVAAVRHGAQDYLMKRQVNADVLVRSISYAIERQQAADALQAANENLEQRVAERTAELAAANQQLKQEILERQQLEAQFLRAQRLESLGTLSAGIAHDMNNILTPILAVSQLLPLKLPQLDANMLRLLQVMEDSAHRGAALVKQILAFARGVEGNRTTVKVDELLTEVTQILQQTLPKTIQIAVDCRDDLEPVYGDVTQLHQVLMNLSVNARDAMPHGGKLQITAEMQTLDSTTAQMHIEAKPGLYIVIGVKDTGMGMSPEVLDRIFDPFFTTKAMGQGTGLGLSAVLGIVNSHGGFIDAQSEVVRGTSFRLFLPAYQVAAGVIEHDDDFPPGHQEVVLVVDDEAAVRESTKATLESYNYFVLVAASGTEAVNLCQRYPDRIDFMLIDLMMPELDGFDTLAQLQHWRSDTPAIAMSGVNSAGLAQRTEVSGFARFLGKPFTTQMLLQALEEQRKLLRQRELNDAVAASPAATHPAVAVAKAAWAAKNVQKTTDQMYH</sequence>
<dbReference type="SUPFAM" id="SSF52172">
    <property type="entry name" value="CheY-like"/>
    <property type="match status" value="2"/>
</dbReference>
<evidence type="ECO:0000256" key="4">
    <source>
        <dbReference type="ARBA" id="ARBA00022679"/>
    </source>
</evidence>
<dbReference type="SMART" id="SM00448">
    <property type="entry name" value="REC"/>
    <property type="match status" value="2"/>
</dbReference>
<proteinExistence type="predicted"/>
<dbReference type="GO" id="GO:0000155">
    <property type="term" value="F:phosphorelay sensor kinase activity"/>
    <property type="evidence" value="ECO:0007669"/>
    <property type="project" value="InterPro"/>
</dbReference>
<keyword evidence="7" id="KW-0067">ATP-binding</keyword>
<dbReference type="InterPro" id="IPR001789">
    <property type="entry name" value="Sig_transdc_resp-reg_receiver"/>
</dbReference>
<comment type="catalytic activity">
    <reaction evidence="1">
        <text>ATP + protein L-histidine = ADP + protein N-phospho-L-histidine.</text>
        <dbReference type="EC" id="2.7.13.3"/>
    </reaction>
</comment>
<dbReference type="CDD" id="cd00156">
    <property type="entry name" value="REC"/>
    <property type="match status" value="1"/>
</dbReference>
<evidence type="ECO:0000256" key="6">
    <source>
        <dbReference type="ARBA" id="ARBA00022777"/>
    </source>
</evidence>
<dbReference type="PROSITE" id="PS50110">
    <property type="entry name" value="RESPONSE_REGULATORY"/>
    <property type="match status" value="2"/>
</dbReference>
<organism evidence="13 14">
    <name type="scientific">Romeriopsis navalis LEGE 11480</name>
    <dbReference type="NCBI Taxonomy" id="2777977"/>
    <lineage>
        <taxon>Bacteria</taxon>
        <taxon>Bacillati</taxon>
        <taxon>Cyanobacteriota</taxon>
        <taxon>Cyanophyceae</taxon>
        <taxon>Leptolyngbyales</taxon>
        <taxon>Leptolyngbyaceae</taxon>
        <taxon>Romeriopsis</taxon>
        <taxon>Romeriopsis navalis</taxon>
    </lineage>
</organism>
<gene>
    <name evidence="13" type="ORF">IQ266_04170</name>
</gene>
<keyword evidence="10" id="KW-0175">Coiled coil</keyword>
<dbReference type="InterPro" id="IPR003594">
    <property type="entry name" value="HATPase_dom"/>
</dbReference>
<dbReference type="Proteomes" id="UP000625316">
    <property type="component" value="Unassembled WGS sequence"/>
</dbReference>
<comment type="caution">
    <text evidence="13">The sequence shown here is derived from an EMBL/GenBank/DDBJ whole genome shotgun (WGS) entry which is preliminary data.</text>
</comment>
<feature type="domain" description="Response regulatory" evidence="12">
    <location>
        <begin position="426"/>
        <end position="542"/>
    </location>
</feature>
<dbReference type="PANTHER" id="PTHR43065">
    <property type="entry name" value="SENSOR HISTIDINE KINASE"/>
    <property type="match status" value="1"/>
</dbReference>
<keyword evidence="5" id="KW-0547">Nucleotide-binding</keyword>
<dbReference type="InterPro" id="IPR003661">
    <property type="entry name" value="HisK_dim/P_dom"/>
</dbReference>
<feature type="coiled-coil region" evidence="10">
    <location>
        <begin position="119"/>
        <end position="174"/>
    </location>
</feature>
<evidence type="ECO:0000259" key="12">
    <source>
        <dbReference type="PROSITE" id="PS50110"/>
    </source>
</evidence>
<dbReference type="Pfam" id="PF02518">
    <property type="entry name" value="HATPase_c"/>
    <property type="match status" value="1"/>
</dbReference>
<reference evidence="13" key="1">
    <citation type="submission" date="2020-10" db="EMBL/GenBank/DDBJ databases">
        <authorList>
            <person name="Castelo-Branco R."/>
            <person name="Eusebio N."/>
            <person name="Adriana R."/>
            <person name="Vieira A."/>
            <person name="Brugerolle De Fraissinette N."/>
            <person name="Rezende De Castro R."/>
            <person name="Schneider M.P."/>
            <person name="Vasconcelos V."/>
            <person name="Leao P.N."/>
        </authorList>
    </citation>
    <scope>NUCLEOTIDE SEQUENCE</scope>
    <source>
        <strain evidence="13">LEGE 11480</strain>
    </source>
</reference>
<dbReference type="SUPFAM" id="SSF47384">
    <property type="entry name" value="Homodimeric domain of signal transducing histidine kinase"/>
    <property type="match status" value="1"/>
</dbReference>
<feature type="modified residue" description="4-aspartylphosphate" evidence="9">
    <location>
        <position position="54"/>
    </location>
</feature>
<keyword evidence="3 9" id="KW-0597">Phosphoprotein</keyword>
<dbReference type="EC" id="2.7.13.3" evidence="2"/>
<evidence type="ECO:0000256" key="7">
    <source>
        <dbReference type="ARBA" id="ARBA00022840"/>
    </source>
</evidence>
<evidence type="ECO:0000256" key="5">
    <source>
        <dbReference type="ARBA" id="ARBA00022741"/>
    </source>
</evidence>
<dbReference type="EMBL" id="JADEXQ010000009">
    <property type="protein sequence ID" value="MBE9028958.1"/>
    <property type="molecule type" value="Genomic_DNA"/>
</dbReference>
<keyword evidence="4" id="KW-0808">Transferase</keyword>
<feature type="modified residue" description="4-aspartylphosphate" evidence="9">
    <location>
        <position position="477"/>
    </location>
</feature>
<evidence type="ECO:0000256" key="3">
    <source>
        <dbReference type="ARBA" id="ARBA00022553"/>
    </source>
</evidence>
<evidence type="ECO:0000313" key="14">
    <source>
        <dbReference type="Proteomes" id="UP000625316"/>
    </source>
</evidence>
<dbReference type="SMART" id="SM00387">
    <property type="entry name" value="HATPase_c"/>
    <property type="match status" value="1"/>
</dbReference>
<dbReference type="Pfam" id="PF00512">
    <property type="entry name" value="HisKA"/>
    <property type="match status" value="1"/>
</dbReference>
<feature type="domain" description="Response regulatory" evidence="12">
    <location>
        <begin position="2"/>
        <end position="119"/>
    </location>
</feature>
<dbReference type="SUPFAM" id="SSF55874">
    <property type="entry name" value="ATPase domain of HSP90 chaperone/DNA topoisomerase II/histidine kinase"/>
    <property type="match status" value="1"/>
</dbReference>
<dbReference type="CDD" id="cd00082">
    <property type="entry name" value="HisKA"/>
    <property type="match status" value="1"/>
</dbReference>
<dbReference type="GO" id="GO:0005524">
    <property type="term" value="F:ATP binding"/>
    <property type="evidence" value="ECO:0007669"/>
    <property type="project" value="UniProtKB-KW"/>
</dbReference>
<evidence type="ECO:0000259" key="11">
    <source>
        <dbReference type="PROSITE" id="PS50109"/>
    </source>
</evidence>
<evidence type="ECO:0000256" key="8">
    <source>
        <dbReference type="ARBA" id="ARBA00023012"/>
    </source>
</evidence>
<dbReference type="PANTHER" id="PTHR43065:SF46">
    <property type="entry name" value="C4-DICARBOXYLATE TRANSPORT SENSOR PROTEIN DCTB"/>
    <property type="match status" value="1"/>
</dbReference>
<dbReference type="InterPro" id="IPR004358">
    <property type="entry name" value="Sig_transdc_His_kin-like_C"/>
</dbReference>
<name>A0A928VJM8_9CYAN</name>
<keyword evidence="14" id="KW-1185">Reference proteome</keyword>
<evidence type="ECO:0000256" key="10">
    <source>
        <dbReference type="SAM" id="Coils"/>
    </source>
</evidence>
<evidence type="ECO:0000313" key="13">
    <source>
        <dbReference type="EMBL" id="MBE9028958.1"/>
    </source>
</evidence>
<dbReference type="InterPro" id="IPR011006">
    <property type="entry name" value="CheY-like_superfamily"/>
</dbReference>
<dbReference type="PRINTS" id="PR00344">
    <property type="entry name" value="BCTRLSENSOR"/>
</dbReference>
<protein>
    <recommendedName>
        <fullName evidence="2">histidine kinase</fullName>
        <ecNumber evidence="2">2.7.13.3</ecNumber>
    </recommendedName>
</protein>
<dbReference type="PROSITE" id="PS50109">
    <property type="entry name" value="HIS_KIN"/>
    <property type="match status" value="1"/>
</dbReference>
<dbReference type="Gene3D" id="3.40.50.2300">
    <property type="match status" value="2"/>
</dbReference>
<keyword evidence="6" id="KW-0418">Kinase</keyword>
<dbReference type="InterPro" id="IPR036097">
    <property type="entry name" value="HisK_dim/P_sf"/>
</dbReference>
<dbReference type="Pfam" id="PF00072">
    <property type="entry name" value="Response_reg"/>
    <property type="match status" value="2"/>
</dbReference>